<organism evidence="5 6">
    <name type="scientific">Rhodopseudomonas julia</name>
    <dbReference type="NCBI Taxonomy" id="200617"/>
    <lineage>
        <taxon>Bacteria</taxon>
        <taxon>Pseudomonadati</taxon>
        <taxon>Pseudomonadota</taxon>
        <taxon>Alphaproteobacteria</taxon>
        <taxon>Hyphomicrobiales</taxon>
        <taxon>Nitrobacteraceae</taxon>
        <taxon>Rhodopseudomonas</taxon>
    </lineage>
</organism>
<comment type="caution">
    <text evidence="5">The sequence shown here is derived from an EMBL/GenBank/DDBJ whole genome shotgun (WGS) entry which is preliminary data.</text>
</comment>
<evidence type="ECO:0000256" key="1">
    <source>
        <dbReference type="ARBA" id="ARBA00023015"/>
    </source>
</evidence>
<dbReference type="Pfam" id="PF07729">
    <property type="entry name" value="FCD"/>
    <property type="match status" value="1"/>
</dbReference>
<dbReference type="SUPFAM" id="SSF48008">
    <property type="entry name" value="GntR ligand-binding domain-like"/>
    <property type="match status" value="1"/>
</dbReference>
<dbReference type="InterPro" id="IPR011711">
    <property type="entry name" value="GntR_C"/>
</dbReference>
<dbReference type="PANTHER" id="PTHR43537">
    <property type="entry name" value="TRANSCRIPTIONAL REGULATOR, GNTR FAMILY"/>
    <property type="match status" value="1"/>
</dbReference>
<evidence type="ECO:0000313" key="6">
    <source>
        <dbReference type="Proteomes" id="UP001230253"/>
    </source>
</evidence>
<dbReference type="InterPro" id="IPR036388">
    <property type="entry name" value="WH-like_DNA-bd_sf"/>
</dbReference>
<dbReference type="CDD" id="cd07377">
    <property type="entry name" value="WHTH_GntR"/>
    <property type="match status" value="1"/>
</dbReference>
<keyword evidence="1" id="KW-0805">Transcription regulation</keyword>
<keyword evidence="3" id="KW-0804">Transcription</keyword>
<evidence type="ECO:0000256" key="2">
    <source>
        <dbReference type="ARBA" id="ARBA00023125"/>
    </source>
</evidence>
<evidence type="ECO:0000256" key="3">
    <source>
        <dbReference type="ARBA" id="ARBA00023163"/>
    </source>
</evidence>
<sequence>MNETKARDEEFRVPRPAATLRHSVTESIRQAIAAGRFRPGERMPERDLCEMTGVSRTLVREALRQLESEGLIEVIAHKGPVVSRITAAQAIGVYQVREVLEGLAAELFAEHATDNDREALKAAFDEVKKADIAATRIALKNKFYDCLVAGTGNEALGKTLYMLNSRTMLLRAQSLQAPNRWQQSLSELQTLLDALDRRDAAGAKAIATDHVRRAAAAAMHTFSMDTREKKRRA</sequence>
<dbReference type="InterPro" id="IPR036390">
    <property type="entry name" value="WH_DNA-bd_sf"/>
</dbReference>
<dbReference type="Gene3D" id="1.20.120.530">
    <property type="entry name" value="GntR ligand-binding domain-like"/>
    <property type="match status" value="1"/>
</dbReference>
<dbReference type="SUPFAM" id="SSF46785">
    <property type="entry name" value="Winged helix' DNA-binding domain"/>
    <property type="match status" value="1"/>
</dbReference>
<proteinExistence type="predicted"/>
<dbReference type="RefSeq" id="WP_307153348.1">
    <property type="nucleotide sequence ID" value="NZ_JAUSUK010000001.1"/>
</dbReference>
<dbReference type="SMART" id="SM00345">
    <property type="entry name" value="HTH_GNTR"/>
    <property type="match status" value="1"/>
</dbReference>
<dbReference type="PROSITE" id="PS50949">
    <property type="entry name" value="HTH_GNTR"/>
    <property type="match status" value="1"/>
</dbReference>
<dbReference type="InterPro" id="IPR000524">
    <property type="entry name" value="Tscrpt_reg_HTH_GntR"/>
</dbReference>
<dbReference type="EMBL" id="JAUSUK010000001">
    <property type="protein sequence ID" value="MDQ0325123.1"/>
    <property type="molecule type" value="Genomic_DNA"/>
</dbReference>
<evidence type="ECO:0000313" key="5">
    <source>
        <dbReference type="EMBL" id="MDQ0325123.1"/>
    </source>
</evidence>
<feature type="domain" description="HTH gntR-type" evidence="4">
    <location>
        <begin position="18"/>
        <end position="85"/>
    </location>
</feature>
<dbReference type="PANTHER" id="PTHR43537:SF24">
    <property type="entry name" value="GLUCONATE OPERON TRANSCRIPTIONAL REPRESSOR"/>
    <property type="match status" value="1"/>
</dbReference>
<reference evidence="5 6" key="1">
    <citation type="submission" date="2023-07" db="EMBL/GenBank/DDBJ databases">
        <title>Genomic Encyclopedia of Type Strains, Phase IV (KMG-IV): sequencing the most valuable type-strain genomes for metagenomic binning, comparative biology and taxonomic classification.</title>
        <authorList>
            <person name="Goeker M."/>
        </authorList>
    </citation>
    <scope>NUCLEOTIDE SEQUENCE [LARGE SCALE GENOMIC DNA]</scope>
    <source>
        <strain evidence="5 6">DSM 11549</strain>
    </source>
</reference>
<protein>
    <submittedName>
        <fullName evidence="5">DNA-binding GntR family transcriptional regulator</fullName>
    </submittedName>
</protein>
<evidence type="ECO:0000259" key="4">
    <source>
        <dbReference type="PROSITE" id="PS50949"/>
    </source>
</evidence>
<keyword evidence="6" id="KW-1185">Reference proteome</keyword>
<dbReference type="GO" id="GO:0003677">
    <property type="term" value="F:DNA binding"/>
    <property type="evidence" value="ECO:0007669"/>
    <property type="project" value="UniProtKB-KW"/>
</dbReference>
<gene>
    <name evidence="5" type="ORF">J2R99_000972</name>
</gene>
<dbReference type="InterPro" id="IPR008920">
    <property type="entry name" value="TF_FadR/GntR_C"/>
</dbReference>
<keyword evidence="2 5" id="KW-0238">DNA-binding</keyword>
<name>A0ABU0C3P5_9BRAD</name>
<dbReference type="Pfam" id="PF00392">
    <property type="entry name" value="GntR"/>
    <property type="match status" value="1"/>
</dbReference>
<dbReference type="Gene3D" id="1.10.10.10">
    <property type="entry name" value="Winged helix-like DNA-binding domain superfamily/Winged helix DNA-binding domain"/>
    <property type="match status" value="1"/>
</dbReference>
<dbReference type="SMART" id="SM00895">
    <property type="entry name" value="FCD"/>
    <property type="match status" value="1"/>
</dbReference>
<dbReference type="PRINTS" id="PR00035">
    <property type="entry name" value="HTHGNTR"/>
</dbReference>
<dbReference type="Proteomes" id="UP001230253">
    <property type="component" value="Unassembled WGS sequence"/>
</dbReference>
<accession>A0ABU0C3P5</accession>